<evidence type="ECO:0000313" key="2">
    <source>
        <dbReference type="Proteomes" id="UP001165270"/>
    </source>
</evidence>
<gene>
    <name evidence="1" type="ORF">MQN93_11255</name>
</gene>
<keyword evidence="2" id="KW-1185">Reference proteome</keyword>
<dbReference type="Proteomes" id="UP001165270">
    <property type="component" value="Unassembled WGS sequence"/>
</dbReference>
<accession>A0ABS9XE45</accession>
<dbReference type="EMBL" id="JALDAX010000003">
    <property type="protein sequence ID" value="MCI3240301.1"/>
    <property type="molecule type" value="Genomic_DNA"/>
</dbReference>
<sequence>MTTWQPGMVITAARLNDGLDPTEITTGVTAATNYSVSQFVARRVGDEVYVNLLITKTGGTLAADSNTENIVGDPTIATLPAGWWPSEAVGAAWDNGIVNGQCVISTSGTVDLRTISYNQSVANSTNIRVTASYTL</sequence>
<protein>
    <submittedName>
        <fullName evidence="1">Uncharacterized protein</fullName>
    </submittedName>
</protein>
<dbReference type="RefSeq" id="WP_242709370.1">
    <property type="nucleotide sequence ID" value="NZ_JALDAX010000003.1"/>
</dbReference>
<reference evidence="1" key="1">
    <citation type="submission" date="2022-03" db="EMBL/GenBank/DDBJ databases">
        <title>Streptomyces 7R015 and 7R016 isolated from Barleria lupulina in Thailand.</title>
        <authorList>
            <person name="Kanchanasin P."/>
            <person name="Phongsopitanun W."/>
            <person name="Tanasupawat S."/>
        </authorList>
    </citation>
    <scope>NUCLEOTIDE SEQUENCE</scope>
    <source>
        <strain evidence="1">7R016</strain>
    </source>
</reference>
<proteinExistence type="predicted"/>
<evidence type="ECO:0000313" key="1">
    <source>
        <dbReference type="EMBL" id="MCI3240301.1"/>
    </source>
</evidence>
<name>A0ABS9XE45_9ACTN</name>
<comment type="caution">
    <text evidence="1">The sequence shown here is derived from an EMBL/GenBank/DDBJ whole genome shotgun (WGS) entry which is preliminary data.</text>
</comment>
<organism evidence="1 2">
    <name type="scientific">Streptomyces spinosisporus</name>
    <dbReference type="NCBI Taxonomy" id="2927582"/>
    <lineage>
        <taxon>Bacteria</taxon>
        <taxon>Bacillati</taxon>
        <taxon>Actinomycetota</taxon>
        <taxon>Actinomycetes</taxon>
        <taxon>Kitasatosporales</taxon>
        <taxon>Streptomycetaceae</taxon>
        <taxon>Streptomyces</taxon>
    </lineage>
</organism>